<name>K0IKP0_NITGG</name>
<keyword evidence="2" id="KW-1185">Reference proteome</keyword>
<dbReference type="Proteomes" id="UP000008037">
    <property type="component" value="Chromosome"/>
</dbReference>
<protein>
    <submittedName>
        <fullName evidence="1">Uncharacterized protein</fullName>
    </submittedName>
</protein>
<dbReference type="InParanoid" id="K0IKP0"/>
<dbReference type="KEGG" id="nga:Ngar_c29600"/>
<dbReference type="HOGENOM" id="CLU_3302866_0_0_2"/>
<reference evidence="1 2" key="1">
    <citation type="journal article" date="2012" name="Environ. Microbiol.">
        <title>The genome of the ammonia-oxidizing Candidatus Nitrososphaera gargensis: insights into metabolic versatility and environmental adaptations.</title>
        <authorList>
            <person name="Spang A."/>
            <person name="Poehlein A."/>
            <person name="Offre P."/>
            <person name="Zumbragel S."/>
            <person name="Haider S."/>
            <person name="Rychlik N."/>
            <person name="Nowka B."/>
            <person name="Schmeisser C."/>
            <person name="Lebedeva E.V."/>
            <person name="Rattei T."/>
            <person name="Bohm C."/>
            <person name="Schmid M."/>
            <person name="Galushko A."/>
            <person name="Hatzenpichler R."/>
            <person name="Weinmaier T."/>
            <person name="Daniel R."/>
            <person name="Schleper C."/>
            <person name="Spieck E."/>
            <person name="Streit W."/>
            <person name="Wagner M."/>
        </authorList>
    </citation>
    <scope>NUCLEOTIDE SEQUENCE [LARGE SCALE GENOMIC DNA]</scope>
    <source>
        <strain evidence="2">Ga9.2</strain>
    </source>
</reference>
<dbReference type="AlphaFoldDB" id="K0IKP0"/>
<dbReference type="EMBL" id="CP002408">
    <property type="protein sequence ID" value="AFU59878.1"/>
    <property type="molecule type" value="Genomic_DNA"/>
</dbReference>
<dbReference type="BioCyc" id="CNIT1237085:G1324-2960-MONOMER"/>
<organism evidence="1 2">
    <name type="scientific">Nitrososphaera gargensis (strain Ga9.2)</name>
    <dbReference type="NCBI Taxonomy" id="1237085"/>
    <lineage>
        <taxon>Archaea</taxon>
        <taxon>Nitrososphaerota</taxon>
        <taxon>Nitrososphaeria</taxon>
        <taxon>Nitrososphaerales</taxon>
        <taxon>Nitrososphaeraceae</taxon>
        <taxon>Nitrososphaera</taxon>
    </lineage>
</organism>
<sequence>MNAIKSVGKFVTATTNNIPYNLGMSFWQLHTTTYFQIVA</sequence>
<evidence type="ECO:0000313" key="2">
    <source>
        <dbReference type="Proteomes" id="UP000008037"/>
    </source>
</evidence>
<proteinExistence type="predicted"/>
<accession>K0IKP0</accession>
<gene>
    <name evidence="1" type="ordered locus">Ngar_c29600</name>
</gene>
<evidence type="ECO:0000313" key="1">
    <source>
        <dbReference type="EMBL" id="AFU59878.1"/>
    </source>
</evidence>